<evidence type="ECO:0000256" key="3">
    <source>
        <dbReference type="ARBA" id="ARBA00022729"/>
    </source>
</evidence>
<evidence type="ECO:0000256" key="1">
    <source>
        <dbReference type="ARBA" id="ARBA00004167"/>
    </source>
</evidence>
<feature type="domain" description="SRCR" evidence="10">
    <location>
        <begin position="1"/>
        <end position="87"/>
    </location>
</feature>
<feature type="non-terminal residue" evidence="11">
    <location>
        <position position="157"/>
    </location>
</feature>
<dbReference type="PANTHER" id="PTHR48071">
    <property type="entry name" value="SRCR DOMAIN-CONTAINING PROTEIN"/>
    <property type="match status" value="1"/>
</dbReference>
<keyword evidence="12" id="KW-1185">Reference proteome</keyword>
<evidence type="ECO:0000313" key="12">
    <source>
        <dbReference type="Proteomes" id="UP000596742"/>
    </source>
</evidence>
<evidence type="ECO:0000256" key="9">
    <source>
        <dbReference type="PROSITE-ProRule" id="PRU00196"/>
    </source>
</evidence>
<comment type="caution">
    <text evidence="9">Lacks conserved residue(s) required for the propagation of feature annotation.</text>
</comment>
<accession>A0A8B6E897</accession>
<proteinExistence type="predicted"/>
<dbReference type="PROSITE" id="PS50287">
    <property type="entry name" value="SRCR_2"/>
    <property type="match status" value="2"/>
</dbReference>
<evidence type="ECO:0000313" key="11">
    <source>
        <dbReference type="EMBL" id="VDI30192.1"/>
    </source>
</evidence>
<dbReference type="GO" id="GO:0005886">
    <property type="term" value="C:plasma membrane"/>
    <property type="evidence" value="ECO:0007669"/>
    <property type="project" value="TreeGrafter"/>
</dbReference>
<gene>
    <name evidence="11" type="ORF">MGAL_10B029440</name>
</gene>
<dbReference type="InterPro" id="IPR036772">
    <property type="entry name" value="SRCR-like_dom_sf"/>
</dbReference>
<keyword evidence="4" id="KW-0677">Repeat</keyword>
<dbReference type="EMBL" id="UYJE01004673">
    <property type="protein sequence ID" value="VDI30192.1"/>
    <property type="molecule type" value="Genomic_DNA"/>
</dbReference>
<dbReference type="GO" id="GO:0031638">
    <property type="term" value="P:zymogen activation"/>
    <property type="evidence" value="ECO:0007669"/>
    <property type="project" value="TreeGrafter"/>
</dbReference>
<comment type="subcellular location">
    <subcellularLocation>
        <location evidence="1">Membrane</location>
        <topology evidence="1">Single-pass membrane protein</topology>
    </subcellularLocation>
</comment>
<evidence type="ECO:0000256" key="5">
    <source>
        <dbReference type="ARBA" id="ARBA00022989"/>
    </source>
</evidence>
<feature type="domain" description="SRCR" evidence="10">
    <location>
        <begin position="92"/>
        <end position="130"/>
    </location>
</feature>
<organism evidence="11 12">
    <name type="scientific">Mytilus galloprovincialis</name>
    <name type="common">Mediterranean mussel</name>
    <dbReference type="NCBI Taxonomy" id="29158"/>
    <lineage>
        <taxon>Eukaryota</taxon>
        <taxon>Metazoa</taxon>
        <taxon>Spiralia</taxon>
        <taxon>Lophotrochozoa</taxon>
        <taxon>Mollusca</taxon>
        <taxon>Bivalvia</taxon>
        <taxon>Autobranchia</taxon>
        <taxon>Pteriomorphia</taxon>
        <taxon>Mytilida</taxon>
        <taxon>Mytiloidea</taxon>
        <taxon>Mytilidae</taxon>
        <taxon>Mytilinae</taxon>
        <taxon>Mytilus</taxon>
    </lineage>
</organism>
<evidence type="ECO:0000256" key="2">
    <source>
        <dbReference type="ARBA" id="ARBA00022692"/>
    </source>
</evidence>
<reference evidence="11" key="1">
    <citation type="submission" date="2018-11" db="EMBL/GenBank/DDBJ databases">
        <authorList>
            <person name="Alioto T."/>
            <person name="Alioto T."/>
        </authorList>
    </citation>
    <scope>NUCLEOTIDE SEQUENCE</scope>
</reference>
<dbReference type="GO" id="GO:0004252">
    <property type="term" value="F:serine-type endopeptidase activity"/>
    <property type="evidence" value="ECO:0007669"/>
    <property type="project" value="TreeGrafter"/>
</dbReference>
<dbReference type="Proteomes" id="UP000596742">
    <property type="component" value="Unassembled WGS sequence"/>
</dbReference>
<protein>
    <recommendedName>
        <fullName evidence="10">SRCR domain-containing protein</fullName>
    </recommendedName>
</protein>
<feature type="disulfide bond" evidence="9">
    <location>
        <begin position="58"/>
        <end position="68"/>
    </location>
</feature>
<keyword evidence="7 9" id="KW-1015">Disulfide bond</keyword>
<dbReference type="Pfam" id="PF00530">
    <property type="entry name" value="SRCR"/>
    <property type="match status" value="2"/>
</dbReference>
<dbReference type="PANTHER" id="PTHR48071:SF25">
    <property type="entry name" value="SCAVENGER RECEPTOR CYSTEINE-RICH TYPE 1 PROTEIN M160-LIKE ISOFORM X1"/>
    <property type="match status" value="1"/>
</dbReference>
<evidence type="ECO:0000256" key="7">
    <source>
        <dbReference type="ARBA" id="ARBA00023157"/>
    </source>
</evidence>
<keyword evidence="5" id="KW-1133">Transmembrane helix</keyword>
<dbReference type="OrthoDB" id="6137679at2759"/>
<evidence type="ECO:0000259" key="10">
    <source>
        <dbReference type="PROSITE" id="PS50287"/>
    </source>
</evidence>
<keyword evidence="8" id="KW-0325">Glycoprotein</keyword>
<dbReference type="SMART" id="SM00202">
    <property type="entry name" value="SR"/>
    <property type="match status" value="1"/>
</dbReference>
<keyword evidence="6" id="KW-0472">Membrane</keyword>
<dbReference type="InterPro" id="IPR001190">
    <property type="entry name" value="SRCR"/>
</dbReference>
<comment type="caution">
    <text evidence="11">The sequence shown here is derived from an EMBL/GenBank/DDBJ whole genome shotgun (WGS) entry which is preliminary data.</text>
</comment>
<keyword evidence="2" id="KW-0812">Transmembrane</keyword>
<dbReference type="SUPFAM" id="SSF56487">
    <property type="entry name" value="SRCR-like"/>
    <property type="match status" value="2"/>
</dbReference>
<dbReference type="GO" id="GO:0005615">
    <property type="term" value="C:extracellular space"/>
    <property type="evidence" value="ECO:0007669"/>
    <property type="project" value="TreeGrafter"/>
</dbReference>
<evidence type="ECO:0000256" key="4">
    <source>
        <dbReference type="ARBA" id="ARBA00022737"/>
    </source>
</evidence>
<keyword evidence="3" id="KW-0732">Signal</keyword>
<evidence type="ECO:0000256" key="6">
    <source>
        <dbReference type="ARBA" id="ARBA00023136"/>
    </source>
</evidence>
<dbReference type="Gene3D" id="3.10.250.10">
    <property type="entry name" value="SRCR-like domain"/>
    <property type="match status" value="2"/>
</dbReference>
<name>A0A8B6E897_MYTGA</name>
<sequence length="157" mass="17450">MGRLEVQYNNNWGSFCFRHWHEHDTDIVCRMLKYGHTKGTSYSAPRNGSSVLIGALQCTGHENDIGNCKADLDKSTCTTKVVGVDCTGNINVRLGDGQHPLEGRVDIYDGRRWGSLCDHTITVDAAKVICSTATGYRDTQPVFTHMRGLEFHQGEFA</sequence>
<dbReference type="FunFam" id="3.10.250.10:FF:000016">
    <property type="entry name" value="Scavenger receptor cysteine-rich protein type 12"/>
    <property type="match status" value="1"/>
</dbReference>
<evidence type="ECO:0000256" key="8">
    <source>
        <dbReference type="ARBA" id="ARBA00023180"/>
    </source>
</evidence>
<dbReference type="AlphaFoldDB" id="A0A8B6E897"/>